<evidence type="ECO:0000313" key="4">
    <source>
        <dbReference type="Proteomes" id="UP000034894"/>
    </source>
</evidence>
<evidence type="ECO:0000259" key="1">
    <source>
        <dbReference type="Pfam" id="PF08421"/>
    </source>
</evidence>
<organism evidence="3 4">
    <name type="scientific">Candidatus Gottesmanbacteria bacterium GW2011_GWA2_43_14</name>
    <dbReference type="NCBI Taxonomy" id="1618443"/>
    <lineage>
        <taxon>Bacteria</taxon>
        <taxon>Candidatus Gottesmaniibacteriota</taxon>
    </lineage>
</organism>
<dbReference type="Gene3D" id="3.40.50.150">
    <property type="entry name" value="Vaccinia Virus protein VP39"/>
    <property type="match status" value="1"/>
</dbReference>
<dbReference type="GO" id="GO:0008168">
    <property type="term" value="F:methyltransferase activity"/>
    <property type="evidence" value="ECO:0007669"/>
    <property type="project" value="UniProtKB-KW"/>
</dbReference>
<dbReference type="EMBL" id="LCFP01000002">
    <property type="protein sequence ID" value="KKS98443.1"/>
    <property type="molecule type" value="Genomic_DNA"/>
</dbReference>
<protein>
    <submittedName>
        <fullName evidence="3">C-methyltransferase</fullName>
    </submittedName>
</protein>
<dbReference type="SUPFAM" id="SSF53335">
    <property type="entry name" value="S-adenosyl-L-methionine-dependent methyltransferases"/>
    <property type="match status" value="1"/>
</dbReference>
<dbReference type="GO" id="GO:0032259">
    <property type="term" value="P:methylation"/>
    <property type="evidence" value="ECO:0007669"/>
    <property type="project" value="UniProtKB-KW"/>
</dbReference>
<keyword evidence="3" id="KW-0808">Transferase</keyword>
<evidence type="ECO:0000259" key="2">
    <source>
        <dbReference type="Pfam" id="PF08484"/>
    </source>
</evidence>
<dbReference type="Gene3D" id="3.40.50.720">
    <property type="entry name" value="NAD(P)-binding Rossmann-like Domain"/>
    <property type="match status" value="1"/>
</dbReference>
<dbReference type="Proteomes" id="UP000034894">
    <property type="component" value="Unassembled WGS sequence"/>
</dbReference>
<feature type="domain" description="Methyltransferase putative zinc binding" evidence="1">
    <location>
        <begin position="13"/>
        <end position="70"/>
    </location>
</feature>
<dbReference type="InterPro" id="IPR013691">
    <property type="entry name" value="MeTrfase_14"/>
</dbReference>
<dbReference type="InterPro" id="IPR038576">
    <property type="entry name" value="Methyltransf_Zn-bd_dom_put_sf"/>
</dbReference>
<dbReference type="Pfam" id="PF13489">
    <property type="entry name" value="Methyltransf_23"/>
    <property type="match status" value="1"/>
</dbReference>
<accession>A0A0G1GI23</accession>
<sequence>MKNSVKITVRRTCRVCRSSKLEYLYSLGELYISNFVKPHEAGIKAPLEMILCKNCTLVQLRHTAPQELLYARYYWYRSGVTDTMKKALRDITEEIERLVDLKRGDIVLDIGSNDGTLLRSYSFPGLVKVGFEPALNLKKEGERGVDIFVSDFWSAQLYKKKVKKKARVITAIGMFYDMEDPNAFIKDAAAVIADDGVFIAQLMCLKNMIDTNDVGNICHEHLEYYSLAALKYLFKKNNFEIIDIEYNNVNGGSYRLFVRPEGGKFKPFTGAAGRLDKYSSQEKKLESKKVHLDFFRRILANKKKTVSFIKKEAAKGKRVWAYGASTKGNTILQFFGLDRRLIEGASDRSPEKWHKETIGTRIPIFDEEKARKADPDYFLVLPYSFISEFIKREKKWLDKGGKFILPLPEFKIVS</sequence>
<dbReference type="Pfam" id="PF08484">
    <property type="entry name" value="Methyltransf_14"/>
    <property type="match status" value="1"/>
</dbReference>
<feature type="domain" description="C-methyltransferase" evidence="2">
    <location>
        <begin position="249"/>
        <end position="408"/>
    </location>
</feature>
<keyword evidence="3" id="KW-0489">Methyltransferase</keyword>
<dbReference type="Gene3D" id="6.20.50.110">
    <property type="entry name" value="Methyltransferase, zinc-binding domain"/>
    <property type="match status" value="1"/>
</dbReference>
<comment type="caution">
    <text evidence="3">The sequence shown here is derived from an EMBL/GenBank/DDBJ whole genome shotgun (WGS) entry which is preliminary data.</text>
</comment>
<gene>
    <name evidence="3" type="ORF">UV73_C0002G0157</name>
</gene>
<name>A0A0G1GI23_9BACT</name>
<dbReference type="AlphaFoldDB" id="A0A0G1GI23"/>
<evidence type="ECO:0000313" key="3">
    <source>
        <dbReference type="EMBL" id="KKS98443.1"/>
    </source>
</evidence>
<dbReference type="STRING" id="1618443.UV73_C0002G0157"/>
<reference evidence="3 4" key="1">
    <citation type="journal article" date="2015" name="Nature">
        <title>rRNA introns, odd ribosomes, and small enigmatic genomes across a large radiation of phyla.</title>
        <authorList>
            <person name="Brown C.T."/>
            <person name="Hug L.A."/>
            <person name="Thomas B.C."/>
            <person name="Sharon I."/>
            <person name="Castelle C.J."/>
            <person name="Singh A."/>
            <person name="Wilkins M.J."/>
            <person name="Williams K.H."/>
            <person name="Banfield J.F."/>
        </authorList>
    </citation>
    <scope>NUCLEOTIDE SEQUENCE [LARGE SCALE GENOMIC DNA]</scope>
</reference>
<dbReference type="InterPro" id="IPR029063">
    <property type="entry name" value="SAM-dependent_MTases_sf"/>
</dbReference>
<proteinExistence type="predicted"/>
<dbReference type="InterPro" id="IPR013630">
    <property type="entry name" value="Methyltransf_Zn-bd_dom_put"/>
</dbReference>
<dbReference type="Pfam" id="PF08421">
    <property type="entry name" value="Methyltransf_13"/>
    <property type="match status" value="1"/>
</dbReference>